<feature type="chain" id="PRO_5025607644" description="Xylanolytic transcriptional activator regulatory domain-containing protein" evidence="4">
    <location>
        <begin position="21"/>
        <end position="469"/>
    </location>
</feature>
<dbReference type="InterPro" id="IPR051127">
    <property type="entry name" value="Fungal_SecMet_Regulators"/>
</dbReference>
<dbReference type="GeneID" id="54346499"/>
<feature type="domain" description="Xylanolytic transcriptional activator regulatory" evidence="5">
    <location>
        <begin position="72"/>
        <end position="145"/>
    </location>
</feature>
<dbReference type="AlphaFoldDB" id="A0A6A5S1X8"/>
<reference evidence="6" key="1">
    <citation type="journal article" date="2020" name="Stud. Mycol.">
        <title>101 Dothideomycetes genomes: a test case for predicting lifestyles and emergence of pathogens.</title>
        <authorList>
            <person name="Haridas S."/>
            <person name="Albert R."/>
            <person name="Binder M."/>
            <person name="Bloem J."/>
            <person name="Labutti K."/>
            <person name="Salamov A."/>
            <person name="Andreopoulos B."/>
            <person name="Baker S."/>
            <person name="Barry K."/>
            <person name="Bills G."/>
            <person name="Bluhm B."/>
            <person name="Cannon C."/>
            <person name="Castanera R."/>
            <person name="Culley D."/>
            <person name="Daum C."/>
            <person name="Ezra D."/>
            <person name="Gonzalez J."/>
            <person name="Henrissat B."/>
            <person name="Kuo A."/>
            <person name="Liang C."/>
            <person name="Lipzen A."/>
            <person name="Lutzoni F."/>
            <person name="Magnuson J."/>
            <person name="Mondo S."/>
            <person name="Nolan M."/>
            <person name="Ohm R."/>
            <person name="Pangilinan J."/>
            <person name="Park H.-J."/>
            <person name="Ramirez L."/>
            <person name="Alfaro M."/>
            <person name="Sun H."/>
            <person name="Tritt A."/>
            <person name="Yoshinaga Y."/>
            <person name="Zwiers L.-H."/>
            <person name="Turgeon B."/>
            <person name="Goodwin S."/>
            <person name="Spatafora J."/>
            <person name="Crous P."/>
            <person name="Grigoriev I."/>
        </authorList>
    </citation>
    <scope>NUCLEOTIDE SEQUENCE</scope>
    <source>
        <strain evidence="6">CBS 183.55</strain>
    </source>
</reference>
<keyword evidence="3" id="KW-0539">Nucleus</keyword>
<dbReference type="OrthoDB" id="3364175at2759"/>
<evidence type="ECO:0000256" key="4">
    <source>
        <dbReference type="SAM" id="SignalP"/>
    </source>
</evidence>
<keyword evidence="4" id="KW-0732">Signal</keyword>
<organism evidence="6 7">
    <name type="scientific">Didymella exigua CBS 183.55</name>
    <dbReference type="NCBI Taxonomy" id="1150837"/>
    <lineage>
        <taxon>Eukaryota</taxon>
        <taxon>Fungi</taxon>
        <taxon>Dikarya</taxon>
        <taxon>Ascomycota</taxon>
        <taxon>Pezizomycotina</taxon>
        <taxon>Dothideomycetes</taxon>
        <taxon>Pleosporomycetidae</taxon>
        <taxon>Pleosporales</taxon>
        <taxon>Pleosporineae</taxon>
        <taxon>Didymellaceae</taxon>
        <taxon>Didymella</taxon>
    </lineage>
</organism>
<dbReference type="InterPro" id="IPR007219">
    <property type="entry name" value="XnlR_reg_dom"/>
</dbReference>
<keyword evidence="7" id="KW-1185">Reference proteome</keyword>
<dbReference type="CDD" id="cd12148">
    <property type="entry name" value="fungal_TF_MHR"/>
    <property type="match status" value="1"/>
</dbReference>
<dbReference type="SMART" id="SM00906">
    <property type="entry name" value="Fungal_trans"/>
    <property type="match status" value="1"/>
</dbReference>
<evidence type="ECO:0000256" key="3">
    <source>
        <dbReference type="ARBA" id="ARBA00023242"/>
    </source>
</evidence>
<dbReference type="Proteomes" id="UP000800082">
    <property type="component" value="Unassembled WGS sequence"/>
</dbReference>
<dbReference type="PANTHER" id="PTHR47424:SF6">
    <property type="entry name" value="PROLINE UTILIZATION TRANS-ACTIVATOR"/>
    <property type="match status" value="1"/>
</dbReference>
<evidence type="ECO:0000259" key="5">
    <source>
        <dbReference type="SMART" id="SM00906"/>
    </source>
</evidence>
<evidence type="ECO:0000256" key="2">
    <source>
        <dbReference type="ARBA" id="ARBA00023163"/>
    </source>
</evidence>
<proteinExistence type="predicted"/>
<gene>
    <name evidence="6" type="ORF">M421DRAFT_276</name>
</gene>
<evidence type="ECO:0000313" key="6">
    <source>
        <dbReference type="EMBL" id="KAF1934122.1"/>
    </source>
</evidence>
<dbReference type="RefSeq" id="XP_033454370.1">
    <property type="nucleotide sequence ID" value="XM_033588852.1"/>
</dbReference>
<dbReference type="GO" id="GO:0008270">
    <property type="term" value="F:zinc ion binding"/>
    <property type="evidence" value="ECO:0007669"/>
    <property type="project" value="InterPro"/>
</dbReference>
<dbReference type="EMBL" id="ML978956">
    <property type="protein sequence ID" value="KAF1934122.1"/>
    <property type="molecule type" value="Genomic_DNA"/>
</dbReference>
<feature type="signal peptide" evidence="4">
    <location>
        <begin position="1"/>
        <end position="20"/>
    </location>
</feature>
<dbReference type="PANTHER" id="PTHR47424">
    <property type="entry name" value="REGULATORY PROTEIN GAL4"/>
    <property type="match status" value="1"/>
</dbReference>
<dbReference type="Pfam" id="PF04082">
    <property type="entry name" value="Fungal_trans"/>
    <property type="match status" value="1"/>
</dbReference>
<sequence>MGWLICLCLVFSFGCQQLQEHDPEQSRKLGLKYLGFVKSCFRYLLMTTSIVNVQALVLLNIHHHAVGQKSSSWLLIGLAARMATTMGMHRDVTNMEFDPIERNIRRQVWWSIYSFERIVCSILGRPSVIDDRETSTQIPDAPLLEQRGASAEMKAHAYQLVRMSYKIRQRAYFDSENAEERSPSLAMAESLLRECNAFIQAIPPNFSLNNLSTIQPEPRTRVLLMNVYYYYTRCIVSRDFLVQKVERNIAFLEGKPVPYSEELQRTLILSEDCVDSAHQSLQYIMDSADIGVIGYSCLDLFFVYHSILIVCADFLARPRTQHDVAKDVERKETVRAVLDRTREKKLAATYKILSTIALQFAAITGVTEDQGPASMSTGQEGEFGFDEQQADLRHDETSQILVDMSDVQEDWFMNASTNLGLDFFDLHEGQATLPLHTDASTYPELYDTQPIPSEVDDWTSRSLKGMQTL</sequence>
<evidence type="ECO:0000256" key="1">
    <source>
        <dbReference type="ARBA" id="ARBA00023015"/>
    </source>
</evidence>
<evidence type="ECO:0000313" key="7">
    <source>
        <dbReference type="Proteomes" id="UP000800082"/>
    </source>
</evidence>
<keyword evidence="2" id="KW-0804">Transcription</keyword>
<keyword evidence="1" id="KW-0805">Transcription regulation</keyword>
<dbReference type="GO" id="GO:0006351">
    <property type="term" value="P:DNA-templated transcription"/>
    <property type="evidence" value="ECO:0007669"/>
    <property type="project" value="InterPro"/>
</dbReference>
<name>A0A6A5S1X8_9PLEO</name>
<dbReference type="GO" id="GO:0003677">
    <property type="term" value="F:DNA binding"/>
    <property type="evidence" value="ECO:0007669"/>
    <property type="project" value="InterPro"/>
</dbReference>
<protein>
    <recommendedName>
        <fullName evidence="5">Xylanolytic transcriptional activator regulatory domain-containing protein</fullName>
    </recommendedName>
</protein>
<accession>A0A6A5S1X8</accession>